<feature type="region of interest" description="Disordered" evidence="1">
    <location>
        <begin position="1196"/>
        <end position="1229"/>
    </location>
</feature>
<dbReference type="InterPro" id="IPR029058">
    <property type="entry name" value="AB_hydrolase_fold"/>
</dbReference>
<feature type="compositionally biased region" description="Polar residues" evidence="1">
    <location>
        <begin position="375"/>
        <end position="387"/>
    </location>
</feature>
<feature type="compositionally biased region" description="Basic and acidic residues" evidence="1">
    <location>
        <begin position="1253"/>
        <end position="1267"/>
    </location>
</feature>
<feature type="compositionally biased region" description="Basic and acidic residues" evidence="1">
    <location>
        <begin position="422"/>
        <end position="438"/>
    </location>
</feature>
<feature type="region of interest" description="Disordered" evidence="1">
    <location>
        <begin position="1242"/>
        <end position="1286"/>
    </location>
</feature>
<accession>A0A0F4Z3N3</accession>
<dbReference type="GO" id="GO:0016787">
    <property type="term" value="F:hydrolase activity"/>
    <property type="evidence" value="ECO:0007669"/>
    <property type="project" value="InterPro"/>
</dbReference>
<evidence type="ECO:0000256" key="1">
    <source>
        <dbReference type="SAM" id="MobiDB-lite"/>
    </source>
</evidence>
<dbReference type="InterPro" id="IPR002925">
    <property type="entry name" value="Dienelactn_hydro"/>
</dbReference>
<proteinExistence type="predicted"/>
<dbReference type="GeneID" id="25313760"/>
<dbReference type="Gene3D" id="3.40.50.1820">
    <property type="entry name" value="alpha/beta hydrolase"/>
    <property type="match status" value="1"/>
</dbReference>
<sequence>MSGVSQACCSIPPVVSKGYNAKGEYKTIGGLKTYVTGPESATDAILVIYDIFGFWPQTIQGADILATSDAQRKYRVFIPDFFEGSPADISWYPPQTEEHKQKLGNFFQTRAPPPLTLAKIPGVVADANKLAPGGSFQKWGILGYCWGAKVANLTLTKDFNVKFNAGVQCHPAMLDPNDAKNVTAPIALLASKDENPADVKAYKDNLQVPNHVETFSTQIHGWMAARANLEDPEVRKEYERGYKTVLNFFHQHLTLFRWGYDVLYGVHAFKSPPRCFIPDRTDIISMFFLSCDREAMSLFHHNNRHESNRSRQQPLSKENSASAAAGHSTTPAESGSERHSNENERPSSLFGRFRGEGMKHLSALHDDQREHDVSSTESGTIHLQKNHGNQDHHDAVPVRPSVEPKQPTNIPDALEHTLESISKHSDADGKADHQEKPSHGRKTGLTKADIKYLFSGAPHFILEKGRHNLWYPHAIFPWDLHDPTVHDLWDRQPLRHESFTLSTLHAHLPVPDNWALGGSSKAQKTVEDQKTTRDGAARRSTFDIGVFEVPNMLSINGKEPGCVGFRHFLEIPVADRVQNKPSVPKPAVDRSRLAQLPAYEAFDIIQHLGDPYSECNKDTVLDRHKLICEGPPAWKCIGVREVHVKTIVDRLEELGKFRTDILRGGKTITILDKESPDILYRNLYTNFLYPPPPTKVTGHRDLRSLKAQIEVLTRVLAVKGAWVDFSLVEWRLRVGQILWEMPPHADGDCVELKHAVSSEDDRRRQARLEQELLVRLDAVVRLGILEHSKDMTVTPHEVEHLDKLRHGKVNWDLVFVQRFFDNLTVKYCPPSAPPQSPPSSGGHQGSPQKPRRQSFLSRIGSFRHHHQHEDIGCAWDCVISPRRAEQQLQGLLVFADMIGWPERDRLEETIRSKLQMREKASNLEAASAVYSSPIRNERPLILGKKEMYRKSPSRQLVVLHESGGSAEADMPADLGGWLSRSWLAGLVLPGEAISHFLMATILENDKKAMAKLGPMANLHGGFAYAGRSWWSTRCIVARVLTALGGSAACMGWARIGVLPRDAAKGQVLENTWFEVDVKSVPSSPTTKKPRIHQGTRVALESNPLGRGEVSANTFSIPVDIPPSSSDNKEEIAFRELTLSLSTVDERPPLVKGITAAREASVSFDLSTTDGEITSTTITFPLRYDVHFISSYTCRPPRGYVARNGSSDQEQHDHDHHHHHPHLPGHPLHNSYTYKYVPLTSLRPDMPAPLSSTSEHEKEHHHSEDNDPAHAYSHHHNHNDNNDNTRPQEQEPVWILDARGSRDKEAFARAWCASAGTSAIIGRVGRTCLACCIREARAVDVGVVIRVD</sequence>
<comment type="caution">
    <text evidence="3">The sequence shown here is derived from an EMBL/GenBank/DDBJ whole genome shotgun (WGS) entry which is preliminary data.</text>
</comment>
<organism evidence="3 4">
    <name type="scientific">Rasamsonia emersonii (strain ATCC 16479 / CBS 393.64 / IMI 116815)</name>
    <dbReference type="NCBI Taxonomy" id="1408163"/>
    <lineage>
        <taxon>Eukaryota</taxon>
        <taxon>Fungi</taxon>
        <taxon>Dikarya</taxon>
        <taxon>Ascomycota</taxon>
        <taxon>Pezizomycotina</taxon>
        <taxon>Eurotiomycetes</taxon>
        <taxon>Eurotiomycetidae</taxon>
        <taxon>Eurotiales</taxon>
        <taxon>Trichocomaceae</taxon>
        <taxon>Rasamsonia</taxon>
    </lineage>
</organism>
<evidence type="ECO:0000313" key="4">
    <source>
        <dbReference type="Proteomes" id="UP000053958"/>
    </source>
</evidence>
<dbReference type="PANTHER" id="PTHR42345">
    <property type="entry name" value="TPR_REGION DOMAIN-CONTAINING PROTEIN"/>
    <property type="match status" value="1"/>
</dbReference>
<feature type="compositionally biased region" description="Basic and acidic residues" evidence="1">
    <location>
        <begin position="365"/>
        <end position="374"/>
    </location>
</feature>
<feature type="region of interest" description="Disordered" evidence="1">
    <location>
        <begin position="365"/>
        <end position="410"/>
    </location>
</feature>
<feature type="compositionally biased region" description="Low complexity" evidence="1">
    <location>
        <begin position="838"/>
        <end position="848"/>
    </location>
</feature>
<feature type="region of interest" description="Disordered" evidence="1">
    <location>
        <begin position="422"/>
        <end position="444"/>
    </location>
</feature>
<dbReference type="OrthoDB" id="20872at2759"/>
<protein>
    <recommendedName>
        <fullName evidence="2">Dienelactone hydrolase domain-containing protein</fullName>
    </recommendedName>
</protein>
<gene>
    <name evidence="3" type="ORF">T310_1409</name>
</gene>
<feature type="compositionally biased region" description="Polar residues" evidence="1">
    <location>
        <begin position="310"/>
        <end position="333"/>
    </location>
</feature>
<feature type="compositionally biased region" description="Basic and acidic residues" evidence="1">
    <location>
        <begin position="335"/>
        <end position="345"/>
    </location>
</feature>
<dbReference type="SUPFAM" id="SSF53474">
    <property type="entry name" value="alpha/beta-Hydrolases"/>
    <property type="match status" value="1"/>
</dbReference>
<feature type="region of interest" description="Disordered" evidence="1">
    <location>
        <begin position="830"/>
        <end position="853"/>
    </location>
</feature>
<evidence type="ECO:0000259" key="2">
    <source>
        <dbReference type="Pfam" id="PF01738"/>
    </source>
</evidence>
<dbReference type="RefSeq" id="XP_013331120.1">
    <property type="nucleotide sequence ID" value="XM_013475666.1"/>
</dbReference>
<name>A0A0F4Z3N3_RASE3</name>
<feature type="compositionally biased region" description="Basic and acidic residues" evidence="1">
    <location>
        <begin position="1277"/>
        <end position="1286"/>
    </location>
</feature>
<keyword evidence="4" id="KW-1185">Reference proteome</keyword>
<dbReference type="STRING" id="1408163.A0A0F4Z3N3"/>
<dbReference type="Proteomes" id="UP000053958">
    <property type="component" value="Unassembled WGS sequence"/>
</dbReference>
<dbReference type="EMBL" id="LASV01000060">
    <property type="protein sequence ID" value="KKA24508.1"/>
    <property type="molecule type" value="Genomic_DNA"/>
</dbReference>
<dbReference type="PANTHER" id="PTHR42345:SF2">
    <property type="entry name" value="HELICASE-LIKE PROTEIN"/>
    <property type="match status" value="1"/>
</dbReference>
<dbReference type="Pfam" id="PF01738">
    <property type="entry name" value="DLH"/>
    <property type="match status" value="1"/>
</dbReference>
<evidence type="ECO:0000313" key="3">
    <source>
        <dbReference type="EMBL" id="KKA24508.1"/>
    </source>
</evidence>
<feature type="region of interest" description="Disordered" evidence="1">
    <location>
        <begin position="303"/>
        <end position="352"/>
    </location>
</feature>
<reference evidence="3 4" key="1">
    <citation type="submission" date="2015-04" db="EMBL/GenBank/DDBJ databases">
        <authorList>
            <person name="Heijne W.H."/>
            <person name="Fedorova N.D."/>
            <person name="Nierman W.C."/>
            <person name="Vollebregt A.W."/>
            <person name="Zhao Z."/>
            <person name="Wu L."/>
            <person name="Kumar M."/>
            <person name="Stam H."/>
            <person name="van den Berg M.A."/>
            <person name="Pel H.J."/>
        </authorList>
    </citation>
    <scope>NUCLEOTIDE SEQUENCE [LARGE SCALE GENOMIC DNA]</scope>
    <source>
        <strain evidence="3 4">CBS 393.64</strain>
    </source>
</reference>
<feature type="domain" description="Dienelactone hydrolase" evidence="2">
    <location>
        <begin position="32"/>
        <end position="252"/>
    </location>
</feature>